<organism evidence="11 12">
    <name type="scientific">Phrynocephalus forsythii</name>
    <dbReference type="NCBI Taxonomy" id="171643"/>
    <lineage>
        <taxon>Eukaryota</taxon>
        <taxon>Metazoa</taxon>
        <taxon>Chordata</taxon>
        <taxon>Craniata</taxon>
        <taxon>Vertebrata</taxon>
        <taxon>Euteleostomi</taxon>
        <taxon>Lepidosauria</taxon>
        <taxon>Squamata</taxon>
        <taxon>Bifurcata</taxon>
        <taxon>Unidentata</taxon>
        <taxon>Episquamata</taxon>
        <taxon>Toxicofera</taxon>
        <taxon>Iguania</taxon>
        <taxon>Acrodonta</taxon>
        <taxon>Agamidae</taxon>
        <taxon>Agaminae</taxon>
        <taxon>Phrynocephalus</taxon>
    </lineage>
</organism>
<feature type="compositionally biased region" description="Low complexity" evidence="10">
    <location>
        <begin position="31"/>
        <end position="42"/>
    </location>
</feature>
<feature type="compositionally biased region" description="Gly residues" evidence="10">
    <location>
        <begin position="139"/>
        <end position="156"/>
    </location>
</feature>
<dbReference type="AlphaFoldDB" id="A0A9Q0X7I9"/>
<dbReference type="Gene3D" id="3.30.2450.30">
    <property type="match status" value="1"/>
</dbReference>
<keyword evidence="9" id="KW-0539">Nucleus</keyword>
<protein>
    <recommendedName>
        <fullName evidence="13">Transcriptional activator protein Pur-beta</fullName>
    </recommendedName>
</protein>
<comment type="similarity">
    <text evidence="2">Belongs to the PUR DNA-binding protein family.</text>
</comment>
<gene>
    <name evidence="11" type="ORF">JRQ81_011139</name>
</gene>
<evidence type="ECO:0000256" key="9">
    <source>
        <dbReference type="ARBA" id="ARBA00023242"/>
    </source>
</evidence>
<feature type="compositionally biased region" description="Gly residues" evidence="10">
    <location>
        <begin position="9"/>
        <end position="30"/>
    </location>
</feature>
<sequence length="358" mass="36847">MADGDSGSERGGSGSGGAGGFQGHRGGGVGVSSSSSPSGVSAPGPPEHQQPQPPPQETQELASKRLDIQNKRFYLDVKQNAKGRFLKIAEVGAGGSKSRLTLSMAVAAEFRDYLGDFIEHYAQLGPSSPEQLAAQASSPGGGAGGGGGGGEDGVPGGPRRALKSEFLVRENRKYYLDLKENQRGRFLRIRQTINRGPGGGGGGGGGGGPGFPGGGGGGPAGLPSGQTIALPAQGLIEFRDALAKLIDDYGADEDELGGGGGTSITVDSKRFFFDVGCNKYGVFLRVSEVKPSYRNAITVPYKAWAKFGGAFCRYAEEMRDIQERQRDKLYDRRAGGPPGPGSGSGAGDDSDGDDVDDD</sequence>
<dbReference type="EMBL" id="JAPFRF010000022">
    <property type="protein sequence ID" value="KAJ7305228.1"/>
    <property type="molecule type" value="Genomic_DNA"/>
</dbReference>
<dbReference type="GO" id="GO:0000981">
    <property type="term" value="F:DNA-binding transcription factor activity, RNA polymerase II-specific"/>
    <property type="evidence" value="ECO:0007669"/>
    <property type="project" value="TreeGrafter"/>
</dbReference>
<dbReference type="OrthoDB" id="523901at2759"/>
<comment type="caution">
    <text evidence="11">The sequence shown here is derived from an EMBL/GenBank/DDBJ whole genome shotgun (WGS) entry which is preliminary data.</text>
</comment>
<feature type="compositionally biased region" description="Basic and acidic residues" evidence="10">
    <location>
        <begin position="325"/>
        <end position="334"/>
    </location>
</feature>
<dbReference type="Proteomes" id="UP001142489">
    <property type="component" value="Unassembled WGS sequence"/>
</dbReference>
<dbReference type="GO" id="GO:0000977">
    <property type="term" value="F:RNA polymerase II transcription regulatory region sequence-specific DNA binding"/>
    <property type="evidence" value="ECO:0007669"/>
    <property type="project" value="InterPro"/>
</dbReference>
<dbReference type="SMART" id="SM00712">
    <property type="entry name" value="PUR"/>
    <property type="match status" value="3"/>
</dbReference>
<keyword evidence="3" id="KW-0678">Repressor</keyword>
<evidence type="ECO:0000256" key="4">
    <source>
        <dbReference type="ARBA" id="ARBA00022990"/>
    </source>
</evidence>
<feature type="compositionally biased region" description="Acidic residues" evidence="10">
    <location>
        <begin position="348"/>
        <end position="358"/>
    </location>
</feature>
<keyword evidence="6" id="KW-0238">DNA-binding</keyword>
<dbReference type="FunFam" id="3.30.2450.30:FF:000001">
    <property type="entry name" value="Purine-rich element binding protein A"/>
    <property type="match status" value="1"/>
</dbReference>
<feature type="compositionally biased region" description="Pro residues" evidence="10">
    <location>
        <begin position="43"/>
        <end position="56"/>
    </location>
</feature>
<evidence type="ECO:0000256" key="3">
    <source>
        <dbReference type="ARBA" id="ARBA00022491"/>
    </source>
</evidence>
<evidence type="ECO:0000256" key="10">
    <source>
        <dbReference type="SAM" id="MobiDB-lite"/>
    </source>
</evidence>
<evidence type="ECO:0000256" key="5">
    <source>
        <dbReference type="ARBA" id="ARBA00023015"/>
    </source>
</evidence>
<comment type="subcellular location">
    <subcellularLocation>
        <location evidence="1">Nucleus</location>
    </subcellularLocation>
</comment>
<accession>A0A9Q0X7I9</accession>
<evidence type="ECO:0000256" key="8">
    <source>
        <dbReference type="ARBA" id="ARBA00023163"/>
    </source>
</evidence>
<proteinExistence type="inferred from homology"/>
<evidence type="ECO:0008006" key="13">
    <source>
        <dbReference type="Google" id="ProtNLM"/>
    </source>
</evidence>
<feature type="region of interest" description="Disordered" evidence="10">
    <location>
        <begin position="193"/>
        <end position="220"/>
    </location>
</feature>
<keyword evidence="12" id="KW-1185">Reference proteome</keyword>
<keyword evidence="5" id="KW-0805">Transcription regulation</keyword>
<feature type="region of interest" description="Disordered" evidence="10">
    <location>
        <begin position="325"/>
        <end position="358"/>
    </location>
</feature>
<keyword evidence="8" id="KW-0804">Transcription</keyword>
<dbReference type="GO" id="GO:0005634">
    <property type="term" value="C:nucleus"/>
    <property type="evidence" value="ECO:0007669"/>
    <property type="project" value="UniProtKB-SubCell"/>
</dbReference>
<feature type="region of interest" description="Disordered" evidence="10">
    <location>
        <begin position="129"/>
        <end position="159"/>
    </location>
</feature>
<dbReference type="Gene3D" id="3.10.450.700">
    <property type="match status" value="1"/>
</dbReference>
<evidence type="ECO:0000313" key="12">
    <source>
        <dbReference type="Proteomes" id="UP001142489"/>
    </source>
</evidence>
<evidence type="ECO:0000256" key="2">
    <source>
        <dbReference type="ARBA" id="ARBA00009251"/>
    </source>
</evidence>
<evidence type="ECO:0000256" key="7">
    <source>
        <dbReference type="ARBA" id="ARBA00023159"/>
    </source>
</evidence>
<evidence type="ECO:0000256" key="1">
    <source>
        <dbReference type="ARBA" id="ARBA00004123"/>
    </source>
</evidence>
<feature type="compositionally biased region" description="Polar residues" evidence="10">
    <location>
        <begin position="129"/>
        <end position="138"/>
    </location>
</feature>
<feature type="compositionally biased region" description="Gly residues" evidence="10">
    <location>
        <begin position="196"/>
        <end position="220"/>
    </location>
</feature>
<dbReference type="PANTHER" id="PTHR12611:SF4">
    <property type="entry name" value="TRANSCRIPTIONAL ACTIVATOR PROTEIN PUR-BETA"/>
    <property type="match status" value="1"/>
</dbReference>
<keyword evidence="4" id="KW-0007">Acetylation</keyword>
<keyword evidence="7" id="KW-0010">Activator</keyword>
<reference evidence="11" key="1">
    <citation type="journal article" date="2023" name="DNA Res.">
        <title>Chromosome-level genome assembly of Phrynocephalus forsythii using third-generation DNA sequencing and Hi-C analysis.</title>
        <authorList>
            <person name="Qi Y."/>
            <person name="Zhao W."/>
            <person name="Zhao Y."/>
            <person name="Niu C."/>
            <person name="Cao S."/>
            <person name="Zhang Y."/>
        </authorList>
    </citation>
    <scope>NUCLEOTIDE SEQUENCE</scope>
    <source>
        <tissue evidence="11">Muscle</tissue>
    </source>
</reference>
<feature type="region of interest" description="Disordered" evidence="10">
    <location>
        <begin position="1"/>
        <end position="61"/>
    </location>
</feature>
<evidence type="ECO:0000256" key="6">
    <source>
        <dbReference type="ARBA" id="ARBA00023125"/>
    </source>
</evidence>
<name>A0A9Q0X7I9_9SAUR</name>
<dbReference type="InterPro" id="IPR006628">
    <property type="entry name" value="PUR-bd_fam"/>
</dbReference>
<dbReference type="PANTHER" id="PTHR12611">
    <property type="entry name" value="PUR-TRANSCRIPTIONAL ACTIVATOR"/>
    <property type="match status" value="1"/>
</dbReference>
<dbReference type="FunFam" id="3.10.450.700:FF:000001">
    <property type="entry name" value="Purine-rich element binding protein A"/>
    <property type="match status" value="1"/>
</dbReference>
<dbReference type="GO" id="GO:0032422">
    <property type="term" value="F:purine-rich negative regulatory element binding"/>
    <property type="evidence" value="ECO:0007669"/>
    <property type="project" value="InterPro"/>
</dbReference>
<dbReference type="Pfam" id="PF04845">
    <property type="entry name" value="PurA"/>
    <property type="match status" value="1"/>
</dbReference>
<evidence type="ECO:0000313" key="11">
    <source>
        <dbReference type="EMBL" id="KAJ7305228.1"/>
    </source>
</evidence>